<comment type="similarity">
    <text evidence="1">Belongs to the UPF0161 family.</text>
</comment>
<evidence type="ECO:0000256" key="1">
    <source>
        <dbReference type="HAMAP-Rule" id="MF_00386"/>
    </source>
</evidence>
<protein>
    <recommendedName>
        <fullName evidence="1">Putative membrane protein insertion efficiency factor</fullName>
    </recommendedName>
</protein>
<dbReference type="Pfam" id="PF01809">
    <property type="entry name" value="YidD"/>
    <property type="match status" value="1"/>
</dbReference>
<dbReference type="PANTHER" id="PTHR33383">
    <property type="entry name" value="MEMBRANE PROTEIN INSERTION EFFICIENCY FACTOR-RELATED"/>
    <property type="match status" value="1"/>
</dbReference>
<accession>A0ABS2CN05</accession>
<comment type="function">
    <text evidence="1">Could be involved in insertion of integral membrane proteins into the membrane.</text>
</comment>
<evidence type="ECO:0000313" key="3">
    <source>
        <dbReference type="EMBL" id="MBM6401253.1"/>
    </source>
</evidence>
<dbReference type="Proteomes" id="UP001430172">
    <property type="component" value="Unassembled WGS sequence"/>
</dbReference>
<dbReference type="NCBIfam" id="TIGR00278">
    <property type="entry name" value="membrane protein insertion efficiency factor YidD"/>
    <property type="match status" value="1"/>
</dbReference>
<organism evidence="3 4">
    <name type="scientific">Phycicoccus sonneratiae</name>
    <dbReference type="NCBI Taxonomy" id="2807628"/>
    <lineage>
        <taxon>Bacteria</taxon>
        <taxon>Bacillati</taxon>
        <taxon>Actinomycetota</taxon>
        <taxon>Actinomycetes</taxon>
        <taxon>Micrococcales</taxon>
        <taxon>Intrasporangiaceae</taxon>
        <taxon>Phycicoccus</taxon>
    </lineage>
</organism>
<dbReference type="SMART" id="SM01234">
    <property type="entry name" value="Haemolytic"/>
    <property type="match status" value="1"/>
</dbReference>
<feature type="region of interest" description="Disordered" evidence="2">
    <location>
        <begin position="67"/>
        <end position="105"/>
    </location>
</feature>
<gene>
    <name evidence="3" type="primary">yidD</name>
    <name evidence="3" type="ORF">JQN70_12715</name>
</gene>
<keyword evidence="1" id="KW-1003">Cell membrane</keyword>
<dbReference type="HAMAP" id="MF_00386">
    <property type="entry name" value="UPF0161_YidD"/>
    <property type="match status" value="1"/>
</dbReference>
<dbReference type="EMBL" id="JAFDVD010000013">
    <property type="protein sequence ID" value="MBM6401253.1"/>
    <property type="molecule type" value="Genomic_DNA"/>
</dbReference>
<comment type="caution">
    <text evidence="3">The sequence shown here is derived from an EMBL/GenBank/DDBJ whole genome shotgun (WGS) entry which is preliminary data.</text>
</comment>
<name>A0ABS2CN05_9MICO</name>
<dbReference type="PANTHER" id="PTHR33383:SF1">
    <property type="entry name" value="MEMBRANE PROTEIN INSERTION EFFICIENCY FACTOR-RELATED"/>
    <property type="match status" value="1"/>
</dbReference>
<keyword evidence="4" id="KW-1185">Reference proteome</keyword>
<dbReference type="RefSeq" id="WP_204131710.1">
    <property type="nucleotide sequence ID" value="NZ_JAFDVD010000013.1"/>
</dbReference>
<reference evidence="3" key="1">
    <citation type="submission" date="2021-02" db="EMBL/GenBank/DDBJ databases">
        <title>Phycicoccus sp. MQZ13P-5T, whole genome shotgun sequence.</title>
        <authorList>
            <person name="Tuo L."/>
        </authorList>
    </citation>
    <scope>NUCLEOTIDE SEQUENCE</scope>
    <source>
        <strain evidence="3">MQZ13P-5</strain>
    </source>
</reference>
<dbReference type="InterPro" id="IPR002696">
    <property type="entry name" value="Membr_insert_effic_factor_YidD"/>
</dbReference>
<sequence length="105" mass="11440">MTLGRLLATPLLWLIRGYQRFVSPLRPPTCRYYPSCSAYAVTAIERFGPLRGTGMAMARLGRCHPWTPGGVDHVPERDPDTGRPVPGTTGPKPYRGPSGATPTHP</sequence>
<comment type="subcellular location">
    <subcellularLocation>
        <location evidence="1">Cell membrane</location>
        <topology evidence="1">Peripheral membrane protein</topology>
        <orientation evidence="1">Cytoplasmic side</orientation>
    </subcellularLocation>
</comment>
<proteinExistence type="inferred from homology"/>
<keyword evidence="1" id="KW-0472">Membrane</keyword>
<evidence type="ECO:0000313" key="4">
    <source>
        <dbReference type="Proteomes" id="UP001430172"/>
    </source>
</evidence>
<evidence type="ECO:0000256" key="2">
    <source>
        <dbReference type="SAM" id="MobiDB-lite"/>
    </source>
</evidence>